<evidence type="ECO:0000313" key="2">
    <source>
        <dbReference type="Proteomes" id="UP000019376"/>
    </source>
</evidence>
<protein>
    <submittedName>
        <fullName evidence="1">Uncharacterized protein</fullName>
    </submittedName>
</protein>
<dbReference type="Proteomes" id="UP000019376">
    <property type="component" value="Unassembled WGS sequence"/>
</dbReference>
<dbReference type="AlphaFoldDB" id="S8B7Y5"/>
<accession>S8B7Y5</accession>
<dbReference type="HOGENOM" id="CLU_2334307_0_0_1"/>
<evidence type="ECO:0000313" key="1">
    <source>
        <dbReference type="EMBL" id="EPS30827.1"/>
    </source>
</evidence>
<dbReference type="EMBL" id="KB644412">
    <property type="protein sequence ID" value="EPS30827.1"/>
    <property type="molecule type" value="Genomic_DNA"/>
</dbReference>
<sequence length="98" mass="10622">MPSLTNLVVPGNLGPVFGTADLSTKHEQSHLSRLEGDPDLTIGKGFAGRTASLQATKLPEPERALMWEDGKRDDRHVWNAAPSMGRLGFCANAPDHFL</sequence>
<reference evidence="1 2" key="1">
    <citation type="journal article" date="2013" name="PLoS ONE">
        <title>Genomic and secretomic analyses reveal unique features of the lignocellulolytic enzyme system of Penicillium decumbens.</title>
        <authorList>
            <person name="Liu G."/>
            <person name="Zhang L."/>
            <person name="Wei X."/>
            <person name="Zou G."/>
            <person name="Qin Y."/>
            <person name="Ma L."/>
            <person name="Li J."/>
            <person name="Zheng H."/>
            <person name="Wang S."/>
            <person name="Wang C."/>
            <person name="Xun L."/>
            <person name="Zhao G.-P."/>
            <person name="Zhou Z."/>
            <person name="Qu Y."/>
        </authorList>
    </citation>
    <scope>NUCLEOTIDE SEQUENCE [LARGE SCALE GENOMIC DNA]</scope>
    <source>
        <strain evidence="2">114-2 / CGMCC 5302</strain>
    </source>
</reference>
<organism evidence="1 2">
    <name type="scientific">Penicillium oxalicum (strain 114-2 / CGMCC 5302)</name>
    <name type="common">Penicillium decumbens</name>
    <dbReference type="NCBI Taxonomy" id="933388"/>
    <lineage>
        <taxon>Eukaryota</taxon>
        <taxon>Fungi</taxon>
        <taxon>Dikarya</taxon>
        <taxon>Ascomycota</taxon>
        <taxon>Pezizomycotina</taxon>
        <taxon>Eurotiomycetes</taxon>
        <taxon>Eurotiomycetidae</taxon>
        <taxon>Eurotiales</taxon>
        <taxon>Aspergillaceae</taxon>
        <taxon>Penicillium</taxon>
    </lineage>
</organism>
<keyword evidence="2" id="KW-1185">Reference proteome</keyword>
<proteinExistence type="predicted"/>
<name>S8B7Y5_PENO1</name>
<gene>
    <name evidence="1" type="ORF">PDE_05779</name>
</gene>